<feature type="chain" id="PRO_5013942525" description="C-type lectin domain-containing protein" evidence="2">
    <location>
        <begin position="22"/>
        <end position="238"/>
    </location>
</feature>
<dbReference type="SUPFAM" id="SSF56436">
    <property type="entry name" value="C-type lectin-like"/>
    <property type="match status" value="1"/>
</dbReference>
<dbReference type="InterPro" id="IPR016187">
    <property type="entry name" value="CTDL_fold"/>
</dbReference>
<evidence type="ECO:0000256" key="1">
    <source>
        <dbReference type="SAM" id="MobiDB-lite"/>
    </source>
</evidence>
<organism evidence="4 5">
    <name type="scientific">Caenorhabditis nigoni</name>
    <dbReference type="NCBI Taxonomy" id="1611254"/>
    <lineage>
        <taxon>Eukaryota</taxon>
        <taxon>Metazoa</taxon>
        <taxon>Ecdysozoa</taxon>
        <taxon>Nematoda</taxon>
        <taxon>Chromadorea</taxon>
        <taxon>Rhabditida</taxon>
        <taxon>Rhabditina</taxon>
        <taxon>Rhabditomorpha</taxon>
        <taxon>Rhabditoidea</taxon>
        <taxon>Rhabditidae</taxon>
        <taxon>Peloderinae</taxon>
        <taxon>Caenorhabditis</taxon>
    </lineage>
</organism>
<dbReference type="InterPro" id="IPR016186">
    <property type="entry name" value="C-type_lectin-like/link_sf"/>
</dbReference>
<keyword evidence="2" id="KW-0732">Signal</keyword>
<feature type="signal peptide" evidence="2">
    <location>
        <begin position="1"/>
        <end position="21"/>
    </location>
</feature>
<dbReference type="Proteomes" id="UP000230233">
    <property type="component" value="Chromosome I"/>
</dbReference>
<accession>A0A2G5VRA5</accession>
<sequence length="238" mass="25958">MGSLKILEIALFLSLLISTVARDFGDDSSCDSSEEHGGHGNHGPRPPRPPPRPPVPGGPDNANRPKCGQGWFTSYRPQGIWCLRVGIGKMDYNGAIAQCATFGGVLSGVQNDWERWLLAQEANRQTLAYNVQYSGMWLGAQRNSESNTFYWTDGHTTGTEGLRFGPGQPDNDNTAGRGPQNCLQLISLSPGYWNNPGKFASWTTSSGLLDDYWCDVTEEPSQRMYACGKRGPPENTAG</sequence>
<evidence type="ECO:0000259" key="3">
    <source>
        <dbReference type="PROSITE" id="PS50041"/>
    </source>
</evidence>
<evidence type="ECO:0000313" key="5">
    <source>
        <dbReference type="Proteomes" id="UP000230233"/>
    </source>
</evidence>
<dbReference type="Gene3D" id="3.10.100.10">
    <property type="entry name" value="Mannose-Binding Protein A, subunit A"/>
    <property type="match status" value="1"/>
</dbReference>
<gene>
    <name evidence="4" type="primary">Cnig_chr_I.g3619</name>
    <name evidence="4" type="ORF">B9Z55_003619</name>
</gene>
<keyword evidence="5" id="KW-1185">Reference proteome</keyword>
<dbReference type="EMBL" id="PDUG01000001">
    <property type="protein sequence ID" value="PIC54324.1"/>
    <property type="molecule type" value="Genomic_DNA"/>
</dbReference>
<dbReference type="STRING" id="1611254.A0A2G5VRA5"/>
<name>A0A2G5VRA5_9PELO</name>
<dbReference type="PANTHER" id="PTHR47517:SF1">
    <property type="entry name" value="C-TYPE LECTIN DOMAIN-CONTAINING PROTEIN"/>
    <property type="match status" value="1"/>
</dbReference>
<feature type="compositionally biased region" description="Pro residues" evidence="1">
    <location>
        <begin position="44"/>
        <end position="57"/>
    </location>
</feature>
<dbReference type="SMART" id="SM00034">
    <property type="entry name" value="CLECT"/>
    <property type="match status" value="1"/>
</dbReference>
<feature type="domain" description="C-type lectin" evidence="3">
    <location>
        <begin position="78"/>
        <end position="195"/>
    </location>
</feature>
<reference evidence="5" key="1">
    <citation type="submission" date="2017-10" db="EMBL/GenBank/DDBJ databases">
        <title>Rapid genome shrinkage in a self-fertile nematode reveals novel sperm competition proteins.</title>
        <authorList>
            <person name="Yin D."/>
            <person name="Schwarz E.M."/>
            <person name="Thomas C.G."/>
            <person name="Felde R.L."/>
            <person name="Korf I.F."/>
            <person name="Cutter A.D."/>
            <person name="Schartner C.M."/>
            <person name="Ralston E.J."/>
            <person name="Meyer B.J."/>
            <person name="Haag E.S."/>
        </authorList>
    </citation>
    <scope>NUCLEOTIDE SEQUENCE [LARGE SCALE GENOMIC DNA]</scope>
    <source>
        <strain evidence="5">JU1422</strain>
    </source>
</reference>
<proteinExistence type="predicted"/>
<dbReference type="PROSITE" id="PS50041">
    <property type="entry name" value="C_TYPE_LECTIN_2"/>
    <property type="match status" value="1"/>
</dbReference>
<evidence type="ECO:0000256" key="2">
    <source>
        <dbReference type="SAM" id="SignalP"/>
    </source>
</evidence>
<evidence type="ECO:0000313" key="4">
    <source>
        <dbReference type="EMBL" id="PIC54324.1"/>
    </source>
</evidence>
<dbReference type="CDD" id="cd00037">
    <property type="entry name" value="CLECT"/>
    <property type="match status" value="1"/>
</dbReference>
<feature type="region of interest" description="Disordered" evidence="1">
    <location>
        <begin position="27"/>
        <end position="68"/>
    </location>
</feature>
<dbReference type="PANTHER" id="PTHR47517">
    <property type="entry name" value="C-TYPE LECTIN-RELATED"/>
    <property type="match status" value="1"/>
</dbReference>
<comment type="caution">
    <text evidence="4">The sequence shown here is derived from an EMBL/GenBank/DDBJ whole genome shotgun (WGS) entry which is preliminary data.</text>
</comment>
<dbReference type="Pfam" id="PF00059">
    <property type="entry name" value="Lectin_C"/>
    <property type="match status" value="1"/>
</dbReference>
<dbReference type="AlphaFoldDB" id="A0A2G5VRA5"/>
<protein>
    <recommendedName>
        <fullName evidence="3">C-type lectin domain-containing protein</fullName>
    </recommendedName>
</protein>
<dbReference type="InterPro" id="IPR001304">
    <property type="entry name" value="C-type_lectin-like"/>
</dbReference>
<dbReference type="OrthoDB" id="441660at2759"/>